<evidence type="ECO:0000313" key="3">
    <source>
        <dbReference type="EMBL" id="KZP01231.1"/>
    </source>
</evidence>
<keyword evidence="1" id="KW-1133">Transmembrane helix</keyword>
<organism evidence="3 4">
    <name type="scientific">Calocera viscosa (strain TUFC12733)</name>
    <dbReference type="NCBI Taxonomy" id="1330018"/>
    <lineage>
        <taxon>Eukaryota</taxon>
        <taxon>Fungi</taxon>
        <taxon>Dikarya</taxon>
        <taxon>Basidiomycota</taxon>
        <taxon>Agaricomycotina</taxon>
        <taxon>Dacrymycetes</taxon>
        <taxon>Dacrymycetales</taxon>
        <taxon>Dacrymycetaceae</taxon>
        <taxon>Calocera</taxon>
    </lineage>
</organism>
<name>A0A167RSL4_CALVF</name>
<protein>
    <recommendedName>
        <fullName evidence="2">DUF6533 domain-containing protein</fullName>
    </recommendedName>
</protein>
<feature type="transmembrane region" description="Helical" evidence="1">
    <location>
        <begin position="173"/>
        <end position="196"/>
    </location>
</feature>
<reference evidence="3 4" key="1">
    <citation type="journal article" date="2016" name="Mol. Biol. Evol.">
        <title>Comparative Genomics of Early-Diverging Mushroom-Forming Fungi Provides Insights into the Origins of Lignocellulose Decay Capabilities.</title>
        <authorList>
            <person name="Nagy L.G."/>
            <person name="Riley R."/>
            <person name="Tritt A."/>
            <person name="Adam C."/>
            <person name="Daum C."/>
            <person name="Floudas D."/>
            <person name="Sun H."/>
            <person name="Yadav J.S."/>
            <person name="Pangilinan J."/>
            <person name="Larsson K.H."/>
            <person name="Matsuura K."/>
            <person name="Barry K."/>
            <person name="Labutti K."/>
            <person name="Kuo R."/>
            <person name="Ohm R.A."/>
            <person name="Bhattacharya S.S."/>
            <person name="Shirouzu T."/>
            <person name="Yoshinaga Y."/>
            <person name="Martin F.M."/>
            <person name="Grigoriev I.V."/>
            <person name="Hibbett D.S."/>
        </authorList>
    </citation>
    <scope>NUCLEOTIDE SEQUENCE [LARGE SCALE GENOMIC DNA]</scope>
    <source>
        <strain evidence="3 4">TUFC12733</strain>
    </source>
</reference>
<feature type="transmembrane region" description="Helical" evidence="1">
    <location>
        <begin position="234"/>
        <end position="254"/>
    </location>
</feature>
<dbReference type="Proteomes" id="UP000076738">
    <property type="component" value="Unassembled WGS sequence"/>
</dbReference>
<dbReference type="AlphaFoldDB" id="A0A167RSL4"/>
<feature type="transmembrane region" description="Helical" evidence="1">
    <location>
        <begin position="51"/>
        <end position="72"/>
    </location>
</feature>
<proteinExistence type="predicted"/>
<dbReference type="STRING" id="1330018.A0A167RSL4"/>
<evidence type="ECO:0000256" key="1">
    <source>
        <dbReference type="SAM" id="Phobius"/>
    </source>
</evidence>
<feature type="transmembrane region" description="Helical" evidence="1">
    <location>
        <begin position="116"/>
        <end position="137"/>
    </location>
</feature>
<evidence type="ECO:0000313" key="4">
    <source>
        <dbReference type="Proteomes" id="UP000076738"/>
    </source>
</evidence>
<keyword evidence="4" id="KW-1185">Reference proteome</keyword>
<dbReference type="Pfam" id="PF20151">
    <property type="entry name" value="DUF6533"/>
    <property type="match status" value="1"/>
</dbReference>
<keyword evidence="1" id="KW-0472">Membrane</keyword>
<accession>A0A167RSL4</accession>
<dbReference type="EMBL" id="KV417267">
    <property type="protein sequence ID" value="KZP01231.1"/>
    <property type="molecule type" value="Genomic_DNA"/>
</dbReference>
<evidence type="ECO:0000259" key="2">
    <source>
        <dbReference type="Pfam" id="PF20151"/>
    </source>
</evidence>
<dbReference type="OrthoDB" id="3350812at2759"/>
<sequence>MATILQVMAQALAVAQYGDCVAGTLTAYDYILTFKQERDLIWKAKWTPVKALFLFIRYSVILDMIECFYLDFGQQVTDRSCTVVTNLLLANICVVCLCAALVIALRTWAIWERGRICGAIIGVAWSAAVVLGVYFTVCIMQDVSAFGISDLAGLAGCGVMNTPGSLSAAMKSYIGLAIYEGLIFLMTVIRGIGYLYRPCSLTFVLYPDAFLASTSLLTLTIVVAVLSAMNSDFFHLPFLLSLTIYSIAPCRIILNLRESTSSLDRWDLSTTSTSQANSNIANEVALRELDGAAEYAA</sequence>
<dbReference type="InterPro" id="IPR045340">
    <property type="entry name" value="DUF6533"/>
</dbReference>
<feature type="domain" description="DUF6533" evidence="2">
    <location>
        <begin position="21"/>
        <end position="62"/>
    </location>
</feature>
<gene>
    <name evidence="3" type="ORF">CALVIDRAFT_532847</name>
</gene>
<feature type="transmembrane region" description="Helical" evidence="1">
    <location>
        <begin position="203"/>
        <end position="228"/>
    </location>
</feature>
<feature type="transmembrane region" description="Helical" evidence="1">
    <location>
        <begin position="84"/>
        <end position="104"/>
    </location>
</feature>
<keyword evidence="1" id="KW-0812">Transmembrane</keyword>